<evidence type="ECO:0000256" key="1">
    <source>
        <dbReference type="SAM" id="SignalP"/>
    </source>
</evidence>
<protein>
    <submittedName>
        <fullName evidence="2">Uncharacterized protein</fullName>
    </submittedName>
</protein>
<sequence length="352" mass="38452">MRIDKSSLPAILLVAAALVCQPTLAQDAPSPQQALQNFGISAAQIPQLERGEIVGYDVSETSQKELAIGVAMILPVGLPQLADYIKKGKLNAGESDIVATGMLDNNASVDSFKKFAFTEKQLDEAKAFLEAEPGDEFNLSKAELDSLKSLQAGLEDADNKTILKTANQKYREFLLQRLQAYKKSGLAGIAPYSRDGGTADPAAELRNDAVNSKAWARYFPELQQAWLNYPAVLPANASEQFLWLNRRVEDRPTAVLNHRVIAIGETGGIVVSRQFYVGHSYNSSHVVAGGLPYKDGTLVFYSIRSSTDQVAGMGSSLKHSIGREQMKKEMIKRLQRLNKDMKLKPAPVAAEE</sequence>
<dbReference type="RefSeq" id="WP_036279441.1">
    <property type="nucleotide sequence ID" value="NZ_CP014476.1"/>
</dbReference>
<proteinExistence type="predicted"/>
<accession>A0A126T6G7</accession>
<keyword evidence="3" id="KW-1185">Reference proteome</keyword>
<dbReference type="KEGG" id="mdn:JT25_014495"/>
<gene>
    <name evidence="2" type="ORF">JT25_014495</name>
</gene>
<dbReference type="EMBL" id="CP014476">
    <property type="protein sequence ID" value="AMK77671.1"/>
    <property type="molecule type" value="Genomic_DNA"/>
</dbReference>
<dbReference type="OrthoDB" id="5572847at2"/>
<feature type="signal peptide" evidence="1">
    <location>
        <begin position="1"/>
        <end position="25"/>
    </location>
</feature>
<keyword evidence="1" id="KW-0732">Signal</keyword>
<evidence type="ECO:0000313" key="3">
    <source>
        <dbReference type="Proteomes" id="UP000030512"/>
    </source>
</evidence>
<dbReference type="STRING" id="1538553.JT25_014495"/>
<evidence type="ECO:0000313" key="2">
    <source>
        <dbReference type="EMBL" id="AMK77671.1"/>
    </source>
</evidence>
<feature type="chain" id="PRO_5007797812" evidence="1">
    <location>
        <begin position="26"/>
        <end position="352"/>
    </location>
</feature>
<name>A0A126T6G7_9GAMM</name>
<reference evidence="2 3" key="1">
    <citation type="journal article" date="2015" name="Environ. Microbiol.">
        <title>Methane oxidation coupled to nitrate reduction under hypoxia by the Gammaproteobacterium Methylomonas denitrificans, sp. nov. type strain FJG1.</title>
        <authorList>
            <person name="Kits K.D."/>
            <person name="Klotz M.G."/>
            <person name="Stein L.Y."/>
        </authorList>
    </citation>
    <scope>NUCLEOTIDE SEQUENCE [LARGE SCALE GENOMIC DNA]</scope>
    <source>
        <strain evidence="2 3">FJG1</strain>
    </source>
</reference>
<dbReference type="Proteomes" id="UP000030512">
    <property type="component" value="Chromosome"/>
</dbReference>
<dbReference type="AlphaFoldDB" id="A0A126T6G7"/>
<organism evidence="2 3">
    <name type="scientific">Methylomonas denitrificans</name>
    <dbReference type="NCBI Taxonomy" id="1538553"/>
    <lineage>
        <taxon>Bacteria</taxon>
        <taxon>Pseudomonadati</taxon>
        <taxon>Pseudomonadota</taxon>
        <taxon>Gammaproteobacteria</taxon>
        <taxon>Methylococcales</taxon>
        <taxon>Methylococcaceae</taxon>
        <taxon>Methylomonas</taxon>
    </lineage>
</organism>